<keyword evidence="3" id="KW-1185">Reference proteome</keyword>
<comment type="caution">
    <text evidence="2">The sequence shown here is derived from an EMBL/GenBank/DDBJ whole genome shotgun (WGS) entry which is preliminary data.</text>
</comment>
<dbReference type="EMBL" id="JADPRT010000004">
    <property type="protein sequence ID" value="MBF9068787.1"/>
    <property type="molecule type" value="Genomic_DNA"/>
</dbReference>
<reference evidence="2" key="1">
    <citation type="submission" date="2020-11" db="EMBL/GenBank/DDBJ databases">
        <title>Isolation and identification of active actinomycetes.</title>
        <authorList>
            <person name="Yu B."/>
        </authorList>
    </citation>
    <scope>NUCLEOTIDE SEQUENCE</scope>
    <source>
        <strain evidence="2">NEAU-YB345</strain>
    </source>
</reference>
<evidence type="ECO:0000313" key="2">
    <source>
        <dbReference type="EMBL" id="MBF9068787.1"/>
    </source>
</evidence>
<gene>
    <name evidence="2" type="ORF">I2501_12210</name>
</gene>
<dbReference type="AlphaFoldDB" id="A0A931B509"/>
<keyword evidence="1" id="KW-0732">Signal</keyword>
<name>A0A931B509_9ACTN</name>
<feature type="signal peptide" evidence="1">
    <location>
        <begin position="1"/>
        <end position="32"/>
    </location>
</feature>
<proteinExistence type="predicted"/>
<accession>A0A931B509</accession>
<dbReference type="Proteomes" id="UP000657385">
    <property type="component" value="Unassembled WGS sequence"/>
</dbReference>
<evidence type="ECO:0008006" key="4">
    <source>
        <dbReference type="Google" id="ProtNLM"/>
    </source>
</evidence>
<evidence type="ECO:0000256" key="1">
    <source>
        <dbReference type="SAM" id="SignalP"/>
    </source>
</evidence>
<dbReference type="RefSeq" id="WP_196193934.1">
    <property type="nucleotide sequence ID" value="NZ_JADPRT010000004.1"/>
</dbReference>
<sequence length="186" mass="19863">MYRAQRHERRPARRTRTAVGLLLSAGVGLAFALPGTAAADAPGPWQSYRSGPFSDAAGEVCSFPLSGHSVADQEKIRTLAVDSSGEPTEQEITGQLVFRYTDDATGAWTDENLTGTAWLYYHADGSQTWVVSGHLGLGIRAGNPYAAQGYSILSGSLTVQITADHYPYVTRHDGSTENLCQELGGS</sequence>
<feature type="chain" id="PRO_5038338724" description="Allene oxide cyclase barrel-like domain-containing protein" evidence="1">
    <location>
        <begin position="33"/>
        <end position="186"/>
    </location>
</feature>
<organism evidence="2 3">
    <name type="scientific">Streptacidiphilus fuscans</name>
    <dbReference type="NCBI Taxonomy" id="2789292"/>
    <lineage>
        <taxon>Bacteria</taxon>
        <taxon>Bacillati</taxon>
        <taxon>Actinomycetota</taxon>
        <taxon>Actinomycetes</taxon>
        <taxon>Kitasatosporales</taxon>
        <taxon>Streptomycetaceae</taxon>
        <taxon>Streptacidiphilus</taxon>
    </lineage>
</organism>
<evidence type="ECO:0000313" key="3">
    <source>
        <dbReference type="Proteomes" id="UP000657385"/>
    </source>
</evidence>
<protein>
    <recommendedName>
        <fullName evidence="4">Allene oxide cyclase barrel-like domain-containing protein</fullName>
    </recommendedName>
</protein>